<dbReference type="GO" id="GO:0015347">
    <property type="term" value="F:sodium-independent organic anion transmembrane transporter activity"/>
    <property type="evidence" value="ECO:0007669"/>
    <property type="project" value="TreeGrafter"/>
</dbReference>
<name>A0AAV5VRH4_9BILA</name>
<keyword evidence="4" id="KW-1185">Reference proteome</keyword>
<sequence>LQWINNAKWLLLFIGAISFLQQLAVNALFPVGLSTLERQFSLTSTHTGIISSWYDFAALIVVFPICHFGRTAHKGRWIGLGGLIMAAGSFVCALPHFIIDPYDPSHEQLKNNSDYGQCDASLGQLRADTASQCPPVPTKFDVFANYNNKY</sequence>
<feature type="non-terminal residue" evidence="3">
    <location>
        <position position="150"/>
    </location>
</feature>
<evidence type="ECO:0000313" key="3">
    <source>
        <dbReference type="EMBL" id="GMT20379.1"/>
    </source>
</evidence>
<accession>A0AAV5VRH4</accession>
<dbReference type="SUPFAM" id="SSF103473">
    <property type="entry name" value="MFS general substrate transporter"/>
    <property type="match status" value="1"/>
</dbReference>
<comment type="caution">
    <text evidence="3">The sequence shown here is derived from an EMBL/GenBank/DDBJ whole genome shotgun (WGS) entry which is preliminary data.</text>
</comment>
<dbReference type="InterPro" id="IPR036259">
    <property type="entry name" value="MFS_trans_sf"/>
</dbReference>
<keyword evidence="2" id="KW-1133">Transmembrane helix</keyword>
<dbReference type="Gene3D" id="1.20.1250.20">
    <property type="entry name" value="MFS general substrate transporter like domains"/>
    <property type="match status" value="1"/>
</dbReference>
<evidence type="ECO:0008006" key="5">
    <source>
        <dbReference type="Google" id="ProtNLM"/>
    </source>
</evidence>
<keyword evidence="2" id="KW-0812">Transmembrane</keyword>
<reference evidence="3" key="1">
    <citation type="submission" date="2023-10" db="EMBL/GenBank/DDBJ databases">
        <title>Genome assembly of Pristionchus species.</title>
        <authorList>
            <person name="Yoshida K."/>
            <person name="Sommer R.J."/>
        </authorList>
    </citation>
    <scope>NUCLEOTIDE SEQUENCE</scope>
    <source>
        <strain evidence="3">RS5133</strain>
    </source>
</reference>
<keyword evidence="1" id="KW-1015">Disulfide bond</keyword>
<dbReference type="PANTHER" id="PTHR11388:SF100">
    <property type="entry name" value="SOLUTE CARRIER ORGANIC ANION TRANSPORTER FAMILY MEMBER 4A1"/>
    <property type="match status" value="1"/>
</dbReference>
<evidence type="ECO:0000256" key="1">
    <source>
        <dbReference type="ARBA" id="ARBA00023157"/>
    </source>
</evidence>
<evidence type="ECO:0000256" key="2">
    <source>
        <dbReference type="SAM" id="Phobius"/>
    </source>
</evidence>
<dbReference type="GO" id="GO:0016323">
    <property type="term" value="C:basolateral plasma membrane"/>
    <property type="evidence" value="ECO:0007669"/>
    <property type="project" value="TreeGrafter"/>
</dbReference>
<feature type="transmembrane region" description="Helical" evidence="2">
    <location>
        <begin position="78"/>
        <end position="99"/>
    </location>
</feature>
<dbReference type="Pfam" id="PF03137">
    <property type="entry name" value="OATP"/>
    <property type="match status" value="1"/>
</dbReference>
<keyword evidence="2" id="KW-0472">Membrane</keyword>
<evidence type="ECO:0000313" key="4">
    <source>
        <dbReference type="Proteomes" id="UP001432322"/>
    </source>
</evidence>
<gene>
    <name evidence="3" type="ORF">PFISCL1PPCAC_11676</name>
</gene>
<protein>
    <recommendedName>
        <fullName evidence="5">Membrane transporter</fullName>
    </recommendedName>
</protein>
<feature type="non-terminal residue" evidence="3">
    <location>
        <position position="1"/>
    </location>
</feature>
<feature type="transmembrane region" description="Helical" evidence="2">
    <location>
        <begin position="49"/>
        <end position="66"/>
    </location>
</feature>
<dbReference type="AlphaFoldDB" id="A0AAV5VRH4"/>
<proteinExistence type="predicted"/>
<dbReference type="PANTHER" id="PTHR11388">
    <property type="entry name" value="ORGANIC ANION TRANSPORTER"/>
    <property type="match status" value="1"/>
</dbReference>
<feature type="transmembrane region" description="Helical" evidence="2">
    <location>
        <begin position="9"/>
        <end position="29"/>
    </location>
</feature>
<dbReference type="EMBL" id="BTSY01000003">
    <property type="protein sequence ID" value="GMT20379.1"/>
    <property type="molecule type" value="Genomic_DNA"/>
</dbReference>
<dbReference type="InterPro" id="IPR004156">
    <property type="entry name" value="OATP"/>
</dbReference>
<dbReference type="GO" id="GO:0043252">
    <property type="term" value="P:sodium-independent organic anion transport"/>
    <property type="evidence" value="ECO:0007669"/>
    <property type="project" value="TreeGrafter"/>
</dbReference>
<dbReference type="Proteomes" id="UP001432322">
    <property type="component" value="Unassembled WGS sequence"/>
</dbReference>
<organism evidence="3 4">
    <name type="scientific">Pristionchus fissidentatus</name>
    <dbReference type="NCBI Taxonomy" id="1538716"/>
    <lineage>
        <taxon>Eukaryota</taxon>
        <taxon>Metazoa</taxon>
        <taxon>Ecdysozoa</taxon>
        <taxon>Nematoda</taxon>
        <taxon>Chromadorea</taxon>
        <taxon>Rhabditida</taxon>
        <taxon>Rhabditina</taxon>
        <taxon>Diplogasteromorpha</taxon>
        <taxon>Diplogasteroidea</taxon>
        <taxon>Neodiplogasteridae</taxon>
        <taxon>Pristionchus</taxon>
    </lineage>
</organism>